<dbReference type="AlphaFoldDB" id="A0A1Y2FVI4"/>
<dbReference type="SUPFAM" id="SSF49899">
    <property type="entry name" value="Concanavalin A-like lectins/glucanases"/>
    <property type="match status" value="1"/>
</dbReference>
<dbReference type="InterPro" id="IPR013148">
    <property type="entry name" value="Glyco_hydro_32_N"/>
</dbReference>
<dbReference type="SMART" id="SM00640">
    <property type="entry name" value="Glyco_32"/>
    <property type="match status" value="1"/>
</dbReference>
<dbReference type="SUPFAM" id="SSF75005">
    <property type="entry name" value="Arabinanase/levansucrase/invertase"/>
    <property type="match status" value="1"/>
</dbReference>
<evidence type="ECO:0000313" key="7">
    <source>
        <dbReference type="EMBL" id="ORY88002.1"/>
    </source>
</evidence>
<gene>
    <name evidence="7" type="ORF">BCR37DRAFT_20142</name>
</gene>
<name>A0A1Y2FVI4_PROLT</name>
<dbReference type="InterPro" id="IPR013320">
    <property type="entry name" value="ConA-like_dom_sf"/>
</dbReference>
<dbReference type="STRING" id="56484.A0A1Y2FVI4"/>
<dbReference type="Pfam" id="PF08244">
    <property type="entry name" value="Glyco_hydro_32C"/>
    <property type="match status" value="1"/>
</dbReference>
<evidence type="ECO:0000313" key="8">
    <source>
        <dbReference type="Proteomes" id="UP000193685"/>
    </source>
</evidence>
<feature type="domain" description="Glycosyl hydrolase family 32 N-terminal" evidence="5">
    <location>
        <begin position="10"/>
        <end position="333"/>
    </location>
</feature>
<proteinExistence type="inferred from homology"/>
<evidence type="ECO:0000256" key="3">
    <source>
        <dbReference type="ARBA" id="ARBA00023295"/>
    </source>
</evidence>
<dbReference type="PANTHER" id="PTHR42800:SF3">
    <property type="entry name" value="GLYCOSYL HYDROLASE FAMILY 32 N-TERMINAL DOMAIN-CONTAINING PROTEIN"/>
    <property type="match status" value="1"/>
</dbReference>
<keyword evidence="2 4" id="KW-0378">Hydrolase</keyword>
<feature type="domain" description="Glycosyl hydrolase family 32 C-terminal" evidence="6">
    <location>
        <begin position="392"/>
        <end position="501"/>
    </location>
</feature>
<dbReference type="Proteomes" id="UP000193685">
    <property type="component" value="Unassembled WGS sequence"/>
</dbReference>
<protein>
    <submittedName>
        <fullName evidence="7">Glycosyl hydrolase</fullName>
    </submittedName>
</protein>
<dbReference type="RefSeq" id="XP_040728497.1">
    <property type="nucleotide sequence ID" value="XM_040866358.1"/>
</dbReference>
<evidence type="ECO:0000256" key="2">
    <source>
        <dbReference type="ARBA" id="ARBA00022801"/>
    </source>
</evidence>
<dbReference type="CDD" id="cd18621">
    <property type="entry name" value="GH32_XdINV-like"/>
    <property type="match status" value="1"/>
</dbReference>
<reference evidence="7 8" key="1">
    <citation type="submission" date="2016-07" db="EMBL/GenBank/DDBJ databases">
        <title>Pervasive Adenine N6-methylation of Active Genes in Fungi.</title>
        <authorList>
            <consortium name="DOE Joint Genome Institute"/>
            <person name="Mondo S.J."/>
            <person name="Dannebaum R.O."/>
            <person name="Kuo R.C."/>
            <person name="Labutti K."/>
            <person name="Haridas S."/>
            <person name="Kuo A."/>
            <person name="Salamov A."/>
            <person name="Ahrendt S.R."/>
            <person name="Lipzen A."/>
            <person name="Sullivan W."/>
            <person name="Andreopoulos W.B."/>
            <person name="Clum A."/>
            <person name="Lindquist E."/>
            <person name="Daum C."/>
            <person name="Ramamoorthy G.K."/>
            <person name="Gryganskyi A."/>
            <person name="Culley D."/>
            <person name="Magnuson J.K."/>
            <person name="James T.Y."/>
            <person name="O'Malley M.A."/>
            <person name="Stajich J.E."/>
            <person name="Spatafora J.W."/>
            <person name="Visel A."/>
            <person name="Grigoriev I.V."/>
        </authorList>
    </citation>
    <scope>NUCLEOTIDE SEQUENCE [LARGE SCALE GENOMIC DNA]</scope>
    <source>
        <strain evidence="7 8">12-1054</strain>
    </source>
</reference>
<keyword evidence="3 4" id="KW-0326">Glycosidase</keyword>
<comment type="caution">
    <text evidence="7">The sequence shown here is derived from an EMBL/GenBank/DDBJ whole genome shotgun (WGS) entry which is preliminary data.</text>
</comment>
<dbReference type="GeneID" id="63782957"/>
<dbReference type="OrthoDB" id="202537at2759"/>
<dbReference type="OMA" id="KAWPKRP"/>
<dbReference type="Pfam" id="PF00251">
    <property type="entry name" value="Glyco_hydro_32N"/>
    <property type="match status" value="1"/>
</dbReference>
<accession>A0A1Y2FVI4</accession>
<dbReference type="GO" id="GO:0005737">
    <property type="term" value="C:cytoplasm"/>
    <property type="evidence" value="ECO:0007669"/>
    <property type="project" value="TreeGrafter"/>
</dbReference>
<dbReference type="Gene3D" id="2.115.10.20">
    <property type="entry name" value="Glycosyl hydrolase domain, family 43"/>
    <property type="match status" value="1"/>
</dbReference>
<organism evidence="7 8">
    <name type="scientific">Protomyces lactucae-debilis</name>
    <dbReference type="NCBI Taxonomy" id="2754530"/>
    <lineage>
        <taxon>Eukaryota</taxon>
        <taxon>Fungi</taxon>
        <taxon>Dikarya</taxon>
        <taxon>Ascomycota</taxon>
        <taxon>Taphrinomycotina</taxon>
        <taxon>Taphrinomycetes</taxon>
        <taxon>Taphrinales</taxon>
        <taxon>Protomycetaceae</taxon>
        <taxon>Protomyces</taxon>
    </lineage>
</organism>
<sequence length="518" mass="57749">MFQRHRPASHVIARRSFMNDPCSFVYIPETGEYLLCYQWSVSTQDSYGECYGTCTSTDLVVWHDKPSAIQRGHASYDSQACFSGSILPRTEHGHTVLYLYYTSVSSMPISWKLPYVPGCETQSLAISRDFGKSWQRHAANPLLKQPPAAHNTTGWRDPFVSEWPAMAKMRGKAAVTAYMLLSSGTRDGGPCVRLYESSDLVNWADLGVLFSAQRNAPLTPPVPGLHYGENFECVSFATIGNSLYLFCGVEADSSQSTRHDGHFVFWHRGTIHSPECPTFVPIASGTLDHDILYAVHTTKTEHDLIQLGWADEDDNKHKLEQDWSGVLGLPRRLCELSVPKQRMIDSHAWTSHGDRMTTLGIDVYAASHLLRSTSKHYNGYQLHEIASARFELDLVLSVAELVFCFRMNDQECTRIIVDKAAITLDRSRSSKDNGNTLMRSGPFQLLQGESLHLRVFCDGSLVEVFANGRFCMTSRIYPSSSNALSMSLETPPGVDLSNVSVYADLKPAWPGRIASASL</sequence>
<dbReference type="InterPro" id="IPR001362">
    <property type="entry name" value="Glyco_hydro_32"/>
</dbReference>
<keyword evidence="8" id="KW-1185">Reference proteome</keyword>
<dbReference type="PANTHER" id="PTHR42800">
    <property type="entry name" value="EXOINULINASE INUD (AFU_ORTHOLOGUE AFUA_5G00480)"/>
    <property type="match status" value="1"/>
</dbReference>
<dbReference type="InterPro" id="IPR013189">
    <property type="entry name" value="Glyco_hydro_32_C"/>
</dbReference>
<dbReference type="Gene3D" id="2.60.120.560">
    <property type="entry name" value="Exo-inulinase, domain 1"/>
    <property type="match status" value="1"/>
</dbReference>
<dbReference type="GO" id="GO:0004575">
    <property type="term" value="F:sucrose alpha-glucosidase activity"/>
    <property type="evidence" value="ECO:0007669"/>
    <property type="project" value="TreeGrafter"/>
</dbReference>
<evidence type="ECO:0000259" key="5">
    <source>
        <dbReference type="Pfam" id="PF00251"/>
    </source>
</evidence>
<evidence type="ECO:0000256" key="1">
    <source>
        <dbReference type="ARBA" id="ARBA00009902"/>
    </source>
</evidence>
<comment type="similarity">
    <text evidence="1 4">Belongs to the glycosyl hydrolase 32 family.</text>
</comment>
<dbReference type="EMBL" id="MCFI01000001">
    <property type="protein sequence ID" value="ORY88002.1"/>
    <property type="molecule type" value="Genomic_DNA"/>
</dbReference>
<evidence type="ECO:0000256" key="4">
    <source>
        <dbReference type="RuleBase" id="RU362110"/>
    </source>
</evidence>
<evidence type="ECO:0000259" key="6">
    <source>
        <dbReference type="Pfam" id="PF08244"/>
    </source>
</evidence>
<dbReference type="InterPro" id="IPR023296">
    <property type="entry name" value="Glyco_hydro_beta-prop_sf"/>
</dbReference>
<dbReference type="GO" id="GO:0005987">
    <property type="term" value="P:sucrose catabolic process"/>
    <property type="evidence" value="ECO:0007669"/>
    <property type="project" value="TreeGrafter"/>
</dbReference>